<reference evidence="2" key="1">
    <citation type="submission" date="2022-11" db="UniProtKB">
        <authorList>
            <consortium name="WormBaseParasite"/>
        </authorList>
    </citation>
    <scope>IDENTIFICATION</scope>
</reference>
<accession>A0A915CWN8</accession>
<dbReference type="WBParaSite" id="jg1296">
    <property type="protein sequence ID" value="jg1296"/>
    <property type="gene ID" value="jg1296"/>
</dbReference>
<evidence type="ECO:0000313" key="1">
    <source>
        <dbReference type="Proteomes" id="UP000887574"/>
    </source>
</evidence>
<keyword evidence="1" id="KW-1185">Reference proteome</keyword>
<sequence length="94" mass="10911">MTTFYTKKYAFSDQLGNEVTDALRLVSLSVDPNNNLDRLRHAFESLMHAMPFRKFTESFPRGIFSFLSARMDGITALQREITFKLDNAETRSHF</sequence>
<evidence type="ECO:0000313" key="2">
    <source>
        <dbReference type="WBParaSite" id="jg1296"/>
    </source>
</evidence>
<name>A0A915CWN8_9BILA</name>
<dbReference type="Proteomes" id="UP000887574">
    <property type="component" value="Unplaced"/>
</dbReference>
<proteinExistence type="predicted"/>
<protein>
    <submittedName>
        <fullName evidence="2">Uncharacterized protein</fullName>
    </submittedName>
</protein>
<dbReference type="AlphaFoldDB" id="A0A915CWN8"/>
<organism evidence="1 2">
    <name type="scientific">Ditylenchus dipsaci</name>
    <dbReference type="NCBI Taxonomy" id="166011"/>
    <lineage>
        <taxon>Eukaryota</taxon>
        <taxon>Metazoa</taxon>
        <taxon>Ecdysozoa</taxon>
        <taxon>Nematoda</taxon>
        <taxon>Chromadorea</taxon>
        <taxon>Rhabditida</taxon>
        <taxon>Tylenchina</taxon>
        <taxon>Tylenchomorpha</taxon>
        <taxon>Sphaerularioidea</taxon>
        <taxon>Anguinidae</taxon>
        <taxon>Anguininae</taxon>
        <taxon>Ditylenchus</taxon>
    </lineage>
</organism>